<dbReference type="InterPro" id="IPR018547">
    <property type="entry name" value="AbiEi_C"/>
</dbReference>
<sequence length="275" mass="30725">MVYDQRSALSNYISTLLSSGKVVFTAEEAKQALDIGRGAFLDAAGRLQRRKALLSPRRGFYVIVPPQYASWGAPPPAWYIDALMHHEKQAYYVGLLKAAELHGATHQAVMEFQVVAAKRLPRIRAGRNLIAFYYRKEVATVQVGIEERKTDTGMMKVSSAALTAFDLLRYPQASGGIDNIATVLSDLGAAIDSEQLGILSTVMERPVVQRLGYLLDRLGHDQVTHSMRSSLLATGSPRWTELDRKEASDPDFAPEPLERNERWRVIVRREPETDE</sequence>
<dbReference type="Proteomes" id="UP001597425">
    <property type="component" value="Unassembled WGS sequence"/>
</dbReference>
<protein>
    <submittedName>
        <fullName evidence="2">Type IV toxin-antitoxin system AbiEi family antitoxin</fullName>
    </submittedName>
</protein>
<organism evidence="2 3">
    <name type="scientific">Microbulbifer halophilus</name>
    <dbReference type="NCBI Taxonomy" id="453963"/>
    <lineage>
        <taxon>Bacteria</taxon>
        <taxon>Pseudomonadati</taxon>
        <taxon>Pseudomonadota</taxon>
        <taxon>Gammaproteobacteria</taxon>
        <taxon>Cellvibrionales</taxon>
        <taxon>Microbulbiferaceae</taxon>
        <taxon>Microbulbifer</taxon>
    </lineage>
</organism>
<dbReference type="EMBL" id="JBHUJD010000037">
    <property type="protein sequence ID" value="MFD2312351.1"/>
    <property type="molecule type" value="Genomic_DNA"/>
</dbReference>
<keyword evidence="3" id="KW-1185">Reference proteome</keyword>
<reference evidence="3" key="1">
    <citation type="journal article" date="2019" name="Int. J. Syst. Evol. Microbiol.">
        <title>The Global Catalogue of Microorganisms (GCM) 10K type strain sequencing project: providing services to taxonomists for standard genome sequencing and annotation.</title>
        <authorList>
            <consortium name="The Broad Institute Genomics Platform"/>
            <consortium name="The Broad Institute Genome Sequencing Center for Infectious Disease"/>
            <person name="Wu L."/>
            <person name="Ma J."/>
        </authorList>
    </citation>
    <scope>NUCLEOTIDE SEQUENCE [LARGE SCALE GENOMIC DNA]</scope>
    <source>
        <strain evidence="3">KCTC 12848</strain>
    </source>
</reference>
<evidence type="ECO:0000313" key="2">
    <source>
        <dbReference type="EMBL" id="MFD2312351.1"/>
    </source>
</evidence>
<gene>
    <name evidence="2" type="ORF">ACFSKX_18185</name>
</gene>
<accession>A0ABW5EFH9</accession>
<dbReference type="Pfam" id="PF09407">
    <property type="entry name" value="AbiEi_1"/>
    <property type="match status" value="1"/>
</dbReference>
<name>A0ABW5EFH9_9GAMM</name>
<feature type="domain" description="AbiEi antitoxin C-terminal" evidence="1">
    <location>
        <begin position="80"/>
        <end position="216"/>
    </location>
</feature>
<evidence type="ECO:0000259" key="1">
    <source>
        <dbReference type="Pfam" id="PF09407"/>
    </source>
</evidence>
<dbReference type="RefSeq" id="WP_265723472.1">
    <property type="nucleotide sequence ID" value="NZ_JAPIVK010000052.1"/>
</dbReference>
<proteinExistence type="predicted"/>
<comment type="caution">
    <text evidence="2">The sequence shown here is derived from an EMBL/GenBank/DDBJ whole genome shotgun (WGS) entry which is preliminary data.</text>
</comment>
<evidence type="ECO:0000313" key="3">
    <source>
        <dbReference type="Proteomes" id="UP001597425"/>
    </source>
</evidence>